<sequence length="127" mass="14240">MDTVQKSRKVGLLNVFRNISFRKKKSSQELKDLIKDNKVLVLSKTYCPYCKRAKEHLNSFNLTGIKILELDTISNGDSLQKAAQKETGQRTVPNIWIGEKHIGGCDDLLSISAHELKQKLTEAGALV</sequence>
<dbReference type="GO" id="GO:0005737">
    <property type="term" value="C:cytoplasm"/>
    <property type="evidence" value="ECO:0007669"/>
    <property type="project" value="TreeGrafter"/>
</dbReference>
<evidence type="ECO:0000313" key="2">
    <source>
        <dbReference type="EMBL" id="CAE0447572.1"/>
    </source>
</evidence>
<proteinExistence type="predicted"/>
<reference evidence="2" key="1">
    <citation type="submission" date="2021-01" db="EMBL/GenBank/DDBJ databases">
        <authorList>
            <person name="Corre E."/>
            <person name="Pelletier E."/>
            <person name="Niang G."/>
            <person name="Scheremetjew M."/>
            <person name="Finn R."/>
            <person name="Kale V."/>
            <person name="Holt S."/>
            <person name="Cochrane G."/>
            <person name="Meng A."/>
            <person name="Brown T."/>
            <person name="Cohen L."/>
        </authorList>
    </citation>
    <scope>NUCLEOTIDE SEQUENCE</scope>
    <source>
        <strain evidence="2">GSBS06</strain>
    </source>
</reference>
<dbReference type="InterPro" id="IPR036249">
    <property type="entry name" value="Thioredoxin-like_sf"/>
</dbReference>
<dbReference type="GO" id="GO:0034599">
    <property type="term" value="P:cellular response to oxidative stress"/>
    <property type="evidence" value="ECO:0007669"/>
    <property type="project" value="TreeGrafter"/>
</dbReference>
<dbReference type="PANTHER" id="PTHR45694">
    <property type="entry name" value="GLUTAREDOXIN 2"/>
    <property type="match status" value="1"/>
</dbReference>
<gene>
    <name evidence="2" type="ORF">ASTO00021_LOCUS17542</name>
</gene>
<name>A0A7S3V2F6_9STRA</name>
<dbReference type="CDD" id="cd03419">
    <property type="entry name" value="GRX_GRXh_1_2_like"/>
    <property type="match status" value="1"/>
</dbReference>
<dbReference type="InterPro" id="IPR011899">
    <property type="entry name" value="Glutaredoxin_euk/vir"/>
</dbReference>
<dbReference type="Pfam" id="PF00462">
    <property type="entry name" value="Glutaredoxin"/>
    <property type="match status" value="1"/>
</dbReference>
<organism evidence="2">
    <name type="scientific">Aplanochytrium stocchinoi</name>
    <dbReference type="NCBI Taxonomy" id="215587"/>
    <lineage>
        <taxon>Eukaryota</taxon>
        <taxon>Sar</taxon>
        <taxon>Stramenopiles</taxon>
        <taxon>Bigyra</taxon>
        <taxon>Labyrinthulomycetes</taxon>
        <taxon>Thraustochytrida</taxon>
        <taxon>Thraustochytriidae</taxon>
        <taxon>Aplanochytrium</taxon>
    </lineage>
</organism>
<accession>A0A7S3V2F6</accession>
<feature type="domain" description="Glutaredoxin" evidence="1">
    <location>
        <begin position="39"/>
        <end position="102"/>
    </location>
</feature>
<dbReference type="GO" id="GO:0015038">
    <property type="term" value="F:glutathione disulfide oxidoreductase activity"/>
    <property type="evidence" value="ECO:0007669"/>
    <property type="project" value="TreeGrafter"/>
</dbReference>
<dbReference type="Gene3D" id="3.40.30.10">
    <property type="entry name" value="Glutaredoxin"/>
    <property type="match status" value="1"/>
</dbReference>
<dbReference type="InterPro" id="IPR002109">
    <property type="entry name" value="Glutaredoxin"/>
</dbReference>
<dbReference type="NCBIfam" id="TIGR02180">
    <property type="entry name" value="GRX_euk"/>
    <property type="match status" value="1"/>
</dbReference>
<protein>
    <recommendedName>
        <fullName evidence="1">Glutaredoxin domain-containing protein</fullName>
    </recommendedName>
</protein>
<dbReference type="PRINTS" id="PR00160">
    <property type="entry name" value="GLUTAREDOXIN"/>
</dbReference>
<dbReference type="AlphaFoldDB" id="A0A7S3V2F6"/>
<dbReference type="PROSITE" id="PS51354">
    <property type="entry name" value="GLUTAREDOXIN_2"/>
    <property type="match status" value="1"/>
</dbReference>
<dbReference type="PANTHER" id="PTHR45694:SF18">
    <property type="entry name" value="GLUTAREDOXIN-1-RELATED"/>
    <property type="match status" value="1"/>
</dbReference>
<dbReference type="SUPFAM" id="SSF52833">
    <property type="entry name" value="Thioredoxin-like"/>
    <property type="match status" value="1"/>
</dbReference>
<dbReference type="InterPro" id="IPR014025">
    <property type="entry name" value="Glutaredoxin_subgr"/>
</dbReference>
<evidence type="ECO:0000259" key="1">
    <source>
        <dbReference type="Pfam" id="PF00462"/>
    </source>
</evidence>
<dbReference type="EMBL" id="HBIN01022818">
    <property type="protein sequence ID" value="CAE0447572.1"/>
    <property type="molecule type" value="Transcribed_RNA"/>
</dbReference>